<feature type="transmembrane region" description="Helical" evidence="5">
    <location>
        <begin position="29"/>
        <end position="47"/>
    </location>
</feature>
<gene>
    <name evidence="6" type="ORF">Pla163_02920</name>
</gene>
<keyword evidence="7" id="KW-1185">Reference proteome</keyword>
<keyword evidence="4 5" id="KW-0472">Membrane</keyword>
<organism evidence="6 7">
    <name type="scientific">Rohdeia mirabilis</name>
    <dbReference type="NCBI Taxonomy" id="2528008"/>
    <lineage>
        <taxon>Bacteria</taxon>
        <taxon>Pseudomonadati</taxon>
        <taxon>Planctomycetota</taxon>
        <taxon>Planctomycetia</taxon>
        <taxon>Planctomycetia incertae sedis</taxon>
        <taxon>Rohdeia</taxon>
    </lineage>
</organism>
<evidence type="ECO:0000256" key="2">
    <source>
        <dbReference type="ARBA" id="ARBA00022692"/>
    </source>
</evidence>
<protein>
    <submittedName>
        <fullName evidence="6">Uncharacterized protein</fullName>
    </submittedName>
</protein>
<evidence type="ECO:0000313" key="7">
    <source>
        <dbReference type="Proteomes" id="UP000319342"/>
    </source>
</evidence>
<dbReference type="Pfam" id="PF07043">
    <property type="entry name" value="DUF1328"/>
    <property type="match status" value="1"/>
</dbReference>
<name>A0A518CVF3_9BACT</name>
<keyword evidence="3 5" id="KW-1133">Transmembrane helix</keyword>
<dbReference type="InterPro" id="IPR009760">
    <property type="entry name" value="DUF1328"/>
</dbReference>
<dbReference type="AlphaFoldDB" id="A0A518CVF3"/>
<accession>A0A518CVF3</accession>
<dbReference type="PIRSF" id="PIRSF036466">
    <property type="entry name" value="UCP036466"/>
    <property type="match status" value="1"/>
</dbReference>
<evidence type="ECO:0000256" key="4">
    <source>
        <dbReference type="ARBA" id="ARBA00023136"/>
    </source>
</evidence>
<dbReference type="Proteomes" id="UP000319342">
    <property type="component" value="Chromosome"/>
</dbReference>
<dbReference type="EMBL" id="CP036290">
    <property type="protein sequence ID" value="QDU83194.1"/>
    <property type="molecule type" value="Genomic_DNA"/>
</dbReference>
<reference evidence="6 7" key="1">
    <citation type="submission" date="2019-02" db="EMBL/GenBank/DDBJ databases">
        <title>Deep-cultivation of Planctomycetes and their phenomic and genomic characterization uncovers novel biology.</title>
        <authorList>
            <person name="Wiegand S."/>
            <person name="Jogler M."/>
            <person name="Boedeker C."/>
            <person name="Pinto D."/>
            <person name="Vollmers J."/>
            <person name="Rivas-Marin E."/>
            <person name="Kohn T."/>
            <person name="Peeters S.H."/>
            <person name="Heuer A."/>
            <person name="Rast P."/>
            <person name="Oberbeckmann S."/>
            <person name="Bunk B."/>
            <person name="Jeske O."/>
            <person name="Meyerdierks A."/>
            <person name="Storesund J.E."/>
            <person name="Kallscheuer N."/>
            <person name="Luecker S."/>
            <person name="Lage O.M."/>
            <person name="Pohl T."/>
            <person name="Merkel B.J."/>
            <person name="Hornburger P."/>
            <person name="Mueller R.-W."/>
            <person name="Bruemmer F."/>
            <person name="Labrenz M."/>
            <person name="Spormann A.M."/>
            <person name="Op den Camp H."/>
            <person name="Overmann J."/>
            <person name="Amann R."/>
            <person name="Jetten M.S.M."/>
            <person name="Mascher T."/>
            <person name="Medema M.H."/>
            <person name="Devos D.P."/>
            <person name="Kaster A.-K."/>
            <person name="Ovreas L."/>
            <person name="Rohde M."/>
            <person name="Galperin M.Y."/>
            <person name="Jogler C."/>
        </authorList>
    </citation>
    <scope>NUCLEOTIDE SEQUENCE [LARGE SCALE GENOMIC DNA]</scope>
    <source>
        <strain evidence="6 7">Pla163</strain>
    </source>
</reference>
<dbReference type="GO" id="GO:0005886">
    <property type="term" value="C:plasma membrane"/>
    <property type="evidence" value="ECO:0007669"/>
    <property type="project" value="InterPro"/>
</dbReference>
<dbReference type="NCBIfam" id="NF010229">
    <property type="entry name" value="PRK13682.1-4"/>
    <property type="match status" value="1"/>
</dbReference>
<evidence type="ECO:0000256" key="5">
    <source>
        <dbReference type="SAM" id="Phobius"/>
    </source>
</evidence>
<keyword evidence="1" id="KW-1003">Cell membrane</keyword>
<keyword evidence="2 5" id="KW-0812">Transmembrane</keyword>
<evidence type="ECO:0000256" key="1">
    <source>
        <dbReference type="ARBA" id="ARBA00022475"/>
    </source>
</evidence>
<sequence length="56" mass="5740">MLNWIVTFLVLALIAGVLGFSGVYSLAIDIAGILLVVALVLIVVNVLRGKGASTTA</sequence>
<proteinExistence type="inferred from homology"/>
<dbReference type="HAMAP" id="MF_01361">
    <property type="entry name" value="UPF0391"/>
    <property type="match status" value="1"/>
</dbReference>
<evidence type="ECO:0000256" key="3">
    <source>
        <dbReference type="ARBA" id="ARBA00022989"/>
    </source>
</evidence>
<dbReference type="RefSeq" id="WP_145182461.1">
    <property type="nucleotide sequence ID" value="NZ_CP036290.1"/>
</dbReference>
<evidence type="ECO:0000313" key="6">
    <source>
        <dbReference type="EMBL" id="QDU83194.1"/>
    </source>
</evidence>